<comment type="caution">
    <text evidence="2">The sequence shown here is derived from an EMBL/GenBank/DDBJ whole genome shotgun (WGS) entry which is preliminary data.</text>
</comment>
<proteinExistence type="predicted"/>
<accession>A0ABS0J1A9</accession>
<reference evidence="2 3" key="1">
    <citation type="submission" date="2019-08" db="EMBL/GenBank/DDBJ databases">
        <authorList>
            <person name="Luo N."/>
        </authorList>
    </citation>
    <scope>NUCLEOTIDE SEQUENCE [LARGE SCALE GENOMIC DNA]</scope>
    <source>
        <strain evidence="2 3">NCIMB 9442</strain>
    </source>
</reference>
<protein>
    <submittedName>
        <fullName evidence="2">Uncharacterized protein</fullName>
    </submittedName>
</protein>
<name>A0ABS0J1A9_9BACT</name>
<dbReference type="Proteomes" id="UP001194469">
    <property type="component" value="Unassembled WGS sequence"/>
</dbReference>
<feature type="region of interest" description="Disordered" evidence="1">
    <location>
        <begin position="49"/>
        <end position="68"/>
    </location>
</feature>
<evidence type="ECO:0000256" key="1">
    <source>
        <dbReference type="SAM" id="MobiDB-lite"/>
    </source>
</evidence>
<organism evidence="2 3">
    <name type="scientific">Nitratidesulfovibrio oxamicus</name>
    <dbReference type="NCBI Taxonomy" id="32016"/>
    <lineage>
        <taxon>Bacteria</taxon>
        <taxon>Pseudomonadati</taxon>
        <taxon>Thermodesulfobacteriota</taxon>
        <taxon>Desulfovibrionia</taxon>
        <taxon>Desulfovibrionales</taxon>
        <taxon>Desulfovibrionaceae</taxon>
        <taxon>Nitratidesulfovibrio</taxon>
    </lineage>
</organism>
<dbReference type="EMBL" id="VRYY01000088">
    <property type="protein sequence ID" value="MBG3876219.1"/>
    <property type="molecule type" value="Genomic_DNA"/>
</dbReference>
<feature type="non-terminal residue" evidence="2">
    <location>
        <position position="68"/>
    </location>
</feature>
<sequence length="68" mass="6354">MTRREQILIGMAGVAAIVAAVILLLPSGASRPVPTASAPGALSASLAAPANGDAAPASPGAPSPLAGL</sequence>
<evidence type="ECO:0000313" key="2">
    <source>
        <dbReference type="EMBL" id="MBG3876219.1"/>
    </source>
</evidence>
<evidence type="ECO:0000313" key="3">
    <source>
        <dbReference type="Proteomes" id="UP001194469"/>
    </source>
</evidence>
<gene>
    <name evidence="2" type="ORF">FVW20_04035</name>
</gene>
<keyword evidence="3" id="KW-1185">Reference proteome</keyword>